<dbReference type="InterPro" id="IPR029058">
    <property type="entry name" value="AB_hydrolase_fold"/>
</dbReference>
<dbReference type="STRING" id="1842727.RD110_16915"/>
<dbReference type="KEGG" id="rhy:RD110_16915"/>
<organism evidence="2 3">
    <name type="scientific">Rhodoferax koreensis</name>
    <dbReference type="NCBI Taxonomy" id="1842727"/>
    <lineage>
        <taxon>Bacteria</taxon>
        <taxon>Pseudomonadati</taxon>
        <taxon>Pseudomonadota</taxon>
        <taxon>Betaproteobacteria</taxon>
        <taxon>Burkholderiales</taxon>
        <taxon>Comamonadaceae</taxon>
        <taxon>Rhodoferax</taxon>
    </lineage>
</organism>
<evidence type="ECO:0000313" key="2">
    <source>
        <dbReference type="EMBL" id="APW38674.1"/>
    </source>
</evidence>
<reference evidence="2 3" key="1">
    <citation type="submission" date="2017-01" db="EMBL/GenBank/DDBJ databases">
        <authorList>
            <person name="Mah S.A."/>
            <person name="Swanson W.J."/>
            <person name="Moy G.W."/>
            <person name="Vacquier V.D."/>
        </authorList>
    </citation>
    <scope>NUCLEOTIDE SEQUENCE [LARGE SCALE GENOMIC DNA]</scope>
    <source>
        <strain evidence="2 3">DCY110</strain>
    </source>
</reference>
<name>A0A1P8JY33_9BURK</name>
<dbReference type="InterPro" id="IPR050266">
    <property type="entry name" value="AB_hydrolase_sf"/>
</dbReference>
<dbReference type="PRINTS" id="PR00111">
    <property type="entry name" value="ABHYDROLASE"/>
</dbReference>
<dbReference type="AlphaFoldDB" id="A0A1P8JY33"/>
<dbReference type="OrthoDB" id="2086224at2"/>
<keyword evidence="2" id="KW-0378">Hydrolase</keyword>
<protein>
    <submittedName>
        <fullName evidence="2">Alpha/beta hydrolase</fullName>
    </submittedName>
</protein>
<dbReference type="PANTHER" id="PTHR43798:SF29">
    <property type="entry name" value="AB HYDROLASE-1 DOMAIN-CONTAINING PROTEIN"/>
    <property type="match status" value="1"/>
</dbReference>
<dbReference type="Proteomes" id="UP000186609">
    <property type="component" value="Chromosome"/>
</dbReference>
<evidence type="ECO:0000313" key="3">
    <source>
        <dbReference type="Proteomes" id="UP000186609"/>
    </source>
</evidence>
<feature type="domain" description="AB hydrolase-1" evidence="1">
    <location>
        <begin position="23"/>
        <end position="248"/>
    </location>
</feature>
<dbReference type="InterPro" id="IPR000073">
    <property type="entry name" value="AB_hydrolase_1"/>
</dbReference>
<accession>A0A1P8JY33</accession>
<keyword evidence="3" id="KW-1185">Reference proteome</keyword>
<sequence>MSQTDPFQPAGQPAPSTAPLPALLLLPGLLCDQAVWAAQSVALASLARCVVPDYGMSDSIEAMARLALQAAPAPRFALAGHSMGGRVALEIMRLAPERVERLALLDTGYQPLPDGSAAEHERAQRYALLATARGHGMRAMGEAWALGMVHPTRLADRLPGDVFEEILAMIERKSPDIFAAQIQALLARPDATPVLGGIACPTLVACGRQDTWSPLARHVQMADRIPGARLAVVEESGHMATMERPVAVSGLLADWLAAPGA</sequence>
<proteinExistence type="predicted"/>
<dbReference type="Pfam" id="PF12697">
    <property type="entry name" value="Abhydrolase_6"/>
    <property type="match status" value="1"/>
</dbReference>
<dbReference type="GO" id="GO:0016787">
    <property type="term" value="F:hydrolase activity"/>
    <property type="evidence" value="ECO:0007669"/>
    <property type="project" value="UniProtKB-KW"/>
</dbReference>
<dbReference type="PANTHER" id="PTHR43798">
    <property type="entry name" value="MONOACYLGLYCEROL LIPASE"/>
    <property type="match status" value="1"/>
</dbReference>
<evidence type="ECO:0000259" key="1">
    <source>
        <dbReference type="Pfam" id="PF12697"/>
    </source>
</evidence>
<dbReference type="RefSeq" id="WP_076200553.1">
    <property type="nucleotide sequence ID" value="NZ_CP019236.1"/>
</dbReference>
<gene>
    <name evidence="2" type="ORF">RD110_16915</name>
</gene>
<dbReference type="EMBL" id="CP019236">
    <property type="protein sequence ID" value="APW38674.1"/>
    <property type="molecule type" value="Genomic_DNA"/>
</dbReference>
<dbReference type="Gene3D" id="3.40.50.1820">
    <property type="entry name" value="alpha/beta hydrolase"/>
    <property type="match status" value="1"/>
</dbReference>
<dbReference type="SUPFAM" id="SSF53474">
    <property type="entry name" value="alpha/beta-Hydrolases"/>
    <property type="match status" value="1"/>
</dbReference>